<evidence type="ECO:0008006" key="3">
    <source>
        <dbReference type="Google" id="ProtNLM"/>
    </source>
</evidence>
<dbReference type="Proteomes" id="UP000001369">
    <property type="component" value="Chromosome"/>
</dbReference>
<dbReference type="EMBL" id="CP001229">
    <property type="protein sequence ID" value="ACN99048.1"/>
    <property type="molecule type" value="Genomic_DNA"/>
</dbReference>
<proteinExistence type="predicted"/>
<accession>C1DUR6</accession>
<name>C1DUR6_SULAA</name>
<organism evidence="1 2">
    <name type="scientific">Sulfurihydrogenibium azorense (strain DSM 15241 / OCM 825 / Az-Fu1)</name>
    <dbReference type="NCBI Taxonomy" id="204536"/>
    <lineage>
        <taxon>Bacteria</taxon>
        <taxon>Pseudomonadati</taxon>
        <taxon>Aquificota</taxon>
        <taxon>Aquificia</taxon>
        <taxon>Aquificales</taxon>
        <taxon>Hydrogenothermaceae</taxon>
        <taxon>Sulfurihydrogenibium</taxon>
    </lineage>
</organism>
<sequence>MKTLTIKEAVKKPSNISNPKEITYILDSKEKKIKSVVIPYEMYLKVKEELEAEEFLKRNYKTLMSEKNYKIFKETTDNIAEDL</sequence>
<dbReference type="OrthoDB" id="15079at2"/>
<protein>
    <recommendedName>
        <fullName evidence="3">Prevent-host-death family protein</fullName>
    </recommendedName>
</protein>
<dbReference type="eggNOG" id="ENOG5033P1E">
    <property type="taxonomic scope" value="Bacteria"/>
</dbReference>
<evidence type="ECO:0000313" key="1">
    <source>
        <dbReference type="EMBL" id="ACN99048.1"/>
    </source>
</evidence>
<dbReference type="STRING" id="204536.SULAZ_0875"/>
<dbReference type="HOGENOM" id="CLU_2539140_0_0_0"/>
<keyword evidence="2" id="KW-1185">Reference proteome</keyword>
<dbReference type="RefSeq" id="WP_012674368.1">
    <property type="nucleotide sequence ID" value="NC_012438.1"/>
</dbReference>
<evidence type="ECO:0000313" key="2">
    <source>
        <dbReference type="Proteomes" id="UP000001369"/>
    </source>
</evidence>
<dbReference type="AlphaFoldDB" id="C1DUR6"/>
<gene>
    <name evidence="1" type="ordered locus">SULAZ_0875</name>
</gene>
<reference evidence="1 2" key="1">
    <citation type="journal article" date="2009" name="J. Bacteriol.">
        <title>Complete and draft genome sequences of six members of the Aquificales.</title>
        <authorList>
            <person name="Reysenbach A.L."/>
            <person name="Hamamura N."/>
            <person name="Podar M."/>
            <person name="Griffiths E."/>
            <person name="Ferreira S."/>
            <person name="Hochstein R."/>
            <person name="Heidelberg J."/>
            <person name="Johnson J."/>
            <person name="Mead D."/>
            <person name="Pohorille A."/>
            <person name="Sarmiento M."/>
            <person name="Schweighofer K."/>
            <person name="Seshadri R."/>
            <person name="Voytek M.A."/>
        </authorList>
    </citation>
    <scope>NUCLEOTIDE SEQUENCE [LARGE SCALE GENOMIC DNA]</scope>
    <source>
        <strain evidence="2">Az-Fu1 / DSM 15241 / OCM 825</strain>
    </source>
</reference>
<dbReference type="KEGG" id="saf:SULAZ_0875"/>